<dbReference type="Proteomes" id="UP000316079">
    <property type="component" value="Unassembled WGS sequence"/>
</dbReference>
<feature type="region of interest" description="Disordered" evidence="1">
    <location>
        <begin position="384"/>
        <end position="430"/>
    </location>
</feature>
<proteinExistence type="predicted"/>
<evidence type="ECO:0000256" key="1">
    <source>
        <dbReference type="SAM" id="MobiDB-lite"/>
    </source>
</evidence>
<keyword evidence="3" id="KW-1185">Reference proteome</keyword>
<comment type="caution">
    <text evidence="2">The sequence shown here is derived from an EMBL/GenBank/DDBJ whole genome shotgun (WGS) entry which is preliminary data.</text>
</comment>
<name>A0A553MTR2_9TELE</name>
<accession>A0A553MTR2</accession>
<gene>
    <name evidence="2" type="ORF">DNTS_008411</name>
</gene>
<organism evidence="2 3">
    <name type="scientific">Danionella cerebrum</name>
    <dbReference type="NCBI Taxonomy" id="2873325"/>
    <lineage>
        <taxon>Eukaryota</taxon>
        <taxon>Metazoa</taxon>
        <taxon>Chordata</taxon>
        <taxon>Craniata</taxon>
        <taxon>Vertebrata</taxon>
        <taxon>Euteleostomi</taxon>
        <taxon>Actinopterygii</taxon>
        <taxon>Neopterygii</taxon>
        <taxon>Teleostei</taxon>
        <taxon>Ostariophysi</taxon>
        <taxon>Cypriniformes</taxon>
        <taxon>Danionidae</taxon>
        <taxon>Danioninae</taxon>
        <taxon>Danionella</taxon>
    </lineage>
</organism>
<dbReference type="AlphaFoldDB" id="A0A553MTR2"/>
<protein>
    <submittedName>
        <fullName evidence="2">Uncharacterized protein</fullName>
    </submittedName>
</protein>
<dbReference type="EMBL" id="SRMA01027276">
    <property type="protein sequence ID" value="TRY56583.1"/>
    <property type="molecule type" value="Genomic_DNA"/>
</dbReference>
<evidence type="ECO:0000313" key="3">
    <source>
        <dbReference type="Proteomes" id="UP000316079"/>
    </source>
</evidence>
<sequence length="430" mass="47114">MVARWLLWDAVELYCRCVRWPQADSYVSEDLRAAEFYRQKGGVLGSRQDPQRHGFREQQNLVEYDPETVPLLSEIWLRFFPKSISDQRQRREHSGTQELRTHQLKSGGGVVLTRFPLFHEVEDTASLPAFIPSAQAQGFFEWNFFLQSARANSGLENSLVDGASVDLLKLRRGGFRDVVLSSPESPSLAMVVMAASVLPPATLTHPLAPQQCSACGGALVCVAMSSSRVSSLARESAPALHLSFHQSICTLHLVKLLLHKSDGALLQRAPNPEQSRQLSEARQKWRRRGLLWFCCAMREAPCSPHSSSDSEDQTVTGSFTCEVCCDMSISVGGTEQNCRSPSSITARSCSQEELCFVAAEKHGNSAHCPSPAIQTAGEYDTPLSQYSVRDSGQDPEGGAGWDSRSGSTAGGAAPEHLSSVHRAPEISHFP</sequence>
<evidence type="ECO:0000313" key="2">
    <source>
        <dbReference type="EMBL" id="TRY56583.1"/>
    </source>
</evidence>
<reference evidence="2 3" key="1">
    <citation type="journal article" date="2019" name="Sci. Data">
        <title>Hybrid genome assembly and annotation of Danionella translucida.</title>
        <authorList>
            <person name="Kadobianskyi M."/>
            <person name="Schulze L."/>
            <person name="Schuelke M."/>
            <person name="Judkewitz B."/>
        </authorList>
    </citation>
    <scope>NUCLEOTIDE SEQUENCE [LARGE SCALE GENOMIC DNA]</scope>
    <source>
        <strain evidence="2 3">Bolton</strain>
    </source>
</reference>